<dbReference type="Proteomes" id="UP000184267">
    <property type="component" value="Unassembled WGS sequence"/>
</dbReference>
<accession>A0A1M2W2K1</accession>
<proteinExistence type="predicted"/>
<feature type="region of interest" description="Disordered" evidence="1">
    <location>
        <begin position="51"/>
        <end position="72"/>
    </location>
</feature>
<evidence type="ECO:0000313" key="3">
    <source>
        <dbReference type="Proteomes" id="UP000184267"/>
    </source>
</evidence>
<feature type="compositionally biased region" description="Polar residues" evidence="1">
    <location>
        <begin position="299"/>
        <end position="310"/>
    </location>
</feature>
<dbReference type="AlphaFoldDB" id="A0A1M2W2K1"/>
<name>A0A1M2W2K1_TRAPU</name>
<gene>
    <name evidence="2" type="ORF">TRAPUB_9360</name>
</gene>
<feature type="region of interest" description="Disordered" evidence="1">
    <location>
        <begin position="261"/>
        <end position="310"/>
    </location>
</feature>
<reference evidence="2 3" key="1">
    <citation type="submission" date="2016-10" db="EMBL/GenBank/DDBJ databases">
        <title>Genome sequence of the basidiomycete white-rot fungus Trametes pubescens.</title>
        <authorList>
            <person name="Makela M.R."/>
            <person name="Granchi Z."/>
            <person name="Peng M."/>
            <person name="De Vries R.P."/>
            <person name="Grigoriev I."/>
            <person name="Riley R."/>
            <person name="Hilden K."/>
        </authorList>
    </citation>
    <scope>NUCLEOTIDE SEQUENCE [LARGE SCALE GENOMIC DNA]</scope>
    <source>
        <strain evidence="2 3">FBCC735</strain>
    </source>
</reference>
<protein>
    <submittedName>
        <fullName evidence="2">Uncharacterized protein</fullName>
    </submittedName>
</protein>
<dbReference type="EMBL" id="MNAD01000324">
    <property type="protein sequence ID" value="OJT14084.1"/>
    <property type="molecule type" value="Genomic_DNA"/>
</dbReference>
<evidence type="ECO:0000256" key="1">
    <source>
        <dbReference type="SAM" id="MobiDB-lite"/>
    </source>
</evidence>
<organism evidence="2 3">
    <name type="scientific">Trametes pubescens</name>
    <name type="common">White-rot fungus</name>
    <dbReference type="NCBI Taxonomy" id="154538"/>
    <lineage>
        <taxon>Eukaryota</taxon>
        <taxon>Fungi</taxon>
        <taxon>Dikarya</taxon>
        <taxon>Basidiomycota</taxon>
        <taxon>Agaricomycotina</taxon>
        <taxon>Agaricomycetes</taxon>
        <taxon>Polyporales</taxon>
        <taxon>Polyporaceae</taxon>
        <taxon>Trametes</taxon>
    </lineage>
</organism>
<comment type="caution">
    <text evidence="2">The sequence shown here is derived from an EMBL/GenBank/DDBJ whole genome shotgun (WGS) entry which is preliminary data.</text>
</comment>
<evidence type="ECO:0000313" key="2">
    <source>
        <dbReference type="EMBL" id="OJT14084.1"/>
    </source>
</evidence>
<sequence length="310" mass="34909">MTATRDAIGQVCAQAFCMFNARPEVPAIYVMLVAHIKWTLVLFHRPPEWQQAAEKTQPSSTSSTSPRTPLARRPNYTQLEGYAEAIKKLKGELASTLATTLKLKSELLYFCEDCIRWPHVDASQGRVMFPPIYPTERFAKALRLVIEANRAADIIFDYQPSWYDVVDEQATKPDSQLLDEGEKIFEHAYGKMVCKIMEPLDELIRPDELEDAMEEMEAESKDGNYKPSQVKRAATRLRKRFLTRLQTTTPVKTKVRDQLPKLAPIRRPTGTAKAKFVPTSPTSPTPAGPRQGLPHVVTAPTTTKPGDVQQ</sequence>
<feature type="compositionally biased region" description="Low complexity" evidence="1">
    <location>
        <begin position="58"/>
        <end position="69"/>
    </location>
</feature>
<keyword evidence="3" id="KW-1185">Reference proteome</keyword>